<reference evidence="3" key="1">
    <citation type="submission" date="2017-04" db="EMBL/GenBank/DDBJ databases">
        <title>Genome evolution of the luminous symbionts of deep sea anglerfish.</title>
        <authorList>
            <person name="Hendry T.A."/>
        </authorList>
    </citation>
    <scope>NUCLEOTIDE SEQUENCE [LARGE SCALE GENOMIC DNA]</scope>
</reference>
<name>A0A291B780_9GAMM</name>
<dbReference type="Proteomes" id="UP000218160">
    <property type="component" value="Chromosome 1"/>
</dbReference>
<dbReference type="PANTHER" id="PTHR47923">
    <property type="entry name" value="INSERTION ELEMENT IS1 1 PROTEIN INSA-RELATED"/>
    <property type="match status" value="1"/>
</dbReference>
<dbReference type="Pfam" id="PF12759">
    <property type="entry name" value="HTH_Tnp_IS1"/>
    <property type="match status" value="1"/>
</dbReference>
<keyword evidence="3" id="KW-1185">Reference proteome</keyword>
<dbReference type="KEGG" id="elux:BTN50_0299"/>
<sequence length="88" mass="10011">MVTINVKCRFCQQTSAVSKYGVGHGGHQRYRCKQCCRTFQLEYTYIACKPGIKEHIIELAMNNAGIRNSARMLHISVNAVVRTLKTYT</sequence>
<dbReference type="InterPro" id="IPR051252">
    <property type="entry name" value="IS1_transposase_InsA"/>
</dbReference>
<evidence type="ECO:0000313" key="3">
    <source>
        <dbReference type="Proteomes" id="UP000218160"/>
    </source>
</evidence>
<evidence type="ECO:0000313" key="2">
    <source>
        <dbReference type="EMBL" id="ATF08836.1"/>
    </source>
</evidence>
<protein>
    <submittedName>
        <fullName evidence="2">IS1 protein</fullName>
    </submittedName>
</protein>
<dbReference type="GO" id="GO:0006313">
    <property type="term" value="P:DNA transposition"/>
    <property type="evidence" value="ECO:0007669"/>
    <property type="project" value="TreeGrafter"/>
</dbReference>
<accession>A0A291B780</accession>
<dbReference type="RefSeq" id="WP_161492880.1">
    <property type="nucleotide sequence ID" value="NZ_CP020660.1"/>
</dbReference>
<gene>
    <name evidence="2" type="ORF">BTN50_0299</name>
</gene>
<dbReference type="InterPro" id="IPR024431">
    <property type="entry name" value="InsA_HTH_dom"/>
</dbReference>
<dbReference type="AlphaFoldDB" id="A0A291B780"/>
<evidence type="ECO:0000259" key="1">
    <source>
        <dbReference type="Pfam" id="PF12759"/>
    </source>
</evidence>
<organism evidence="2 3">
    <name type="scientific">Candidatus Enterovibrio altilux</name>
    <dbReference type="NCBI Taxonomy" id="1927128"/>
    <lineage>
        <taxon>Bacteria</taxon>
        <taxon>Pseudomonadati</taxon>
        <taxon>Pseudomonadota</taxon>
        <taxon>Gammaproteobacteria</taxon>
        <taxon>Vibrionales</taxon>
        <taxon>Vibrionaceae</taxon>
        <taxon>Enterovibrio</taxon>
    </lineage>
</organism>
<dbReference type="EMBL" id="CP020660">
    <property type="protein sequence ID" value="ATF08836.1"/>
    <property type="molecule type" value="Genomic_DNA"/>
</dbReference>
<dbReference type="PANTHER" id="PTHR47923:SF1">
    <property type="entry name" value="INSERTION ELEMENT IS1 1 PROTEIN INSA-RELATED"/>
    <property type="match status" value="1"/>
</dbReference>
<feature type="domain" description="Insertion element IS1 protein InsA helix-turn-helix" evidence="1">
    <location>
        <begin position="43"/>
        <end position="85"/>
    </location>
</feature>
<proteinExistence type="predicted"/>